<dbReference type="InterPro" id="IPR003663">
    <property type="entry name" value="Sugar/inositol_transpt"/>
</dbReference>
<comment type="subcellular location">
    <subcellularLocation>
        <location evidence="1">Membrane</location>
        <topology evidence="1">Multi-pass membrane protein</topology>
    </subcellularLocation>
</comment>
<dbReference type="Pfam" id="PF00083">
    <property type="entry name" value="Sugar_tr"/>
    <property type="match status" value="1"/>
</dbReference>
<evidence type="ECO:0000259" key="9">
    <source>
        <dbReference type="PROSITE" id="PS50850"/>
    </source>
</evidence>
<evidence type="ECO:0000313" key="11">
    <source>
        <dbReference type="Proteomes" id="UP001281761"/>
    </source>
</evidence>
<evidence type="ECO:0000256" key="5">
    <source>
        <dbReference type="ARBA" id="ARBA00022989"/>
    </source>
</evidence>
<keyword evidence="11" id="KW-1185">Reference proteome</keyword>
<feature type="transmembrane region" description="Helical" evidence="8">
    <location>
        <begin position="146"/>
        <end position="171"/>
    </location>
</feature>
<feature type="transmembrane region" description="Helical" evidence="8">
    <location>
        <begin position="21"/>
        <end position="40"/>
    </location>
</feature>
<sequence length="473" mass="51644">MMEGCLQSWSDRDMAKDHNHPAALFVGILTGLSYGLIQTISGPVLEESPWNQLSSGVKGLVNSMTLVGAAIGSFTGGFFSDRFGPKKVIIFSAFFCIACLAGLGIQKHYVLLIVLRFFSGLPVGFLSVLGPLYVSEQSSSKRRGFFVTLYQTAVCGGCLLAYLLNLAFFSLKDGWRFEFGLSSIVPIVLLCGSFCYPESIGFLNSRRPKDESAIPATPPINTHTESDSLLANQENQIENDPNVQLAPRRTCAKLTDFMKAVVYSKRAFFTAVVLACAQQLTGINAIMFYMPSIFESAGVKVQTMKILASCGANLLNMLSTVVAMFCVDRLGRKPLLVSGLSIMSFGHFLVVLSGIIPGLANKEWILSLPGVFIFIFGFEVGPGPVYFVVVSELFPEKVRGRAMSMMGLLNWLCNVLIVQLYPMLVEWIGERWVFTALCVISMAAALAALILLKETKGKSLDEITAAKQTRETE</sequence>
<dbReference type="PANTHER" id="PTHR48020:SF12">
    <property type="entry name" value="PROTON MYO-INOSITOL COTRANSPORTER"/>
    <property type="match status" value="1"/>
</dbReference>
<evidence type="ECO:0000313" key="10">
    <source>
        <dbReference type="EMBL" id="KAK2962763.1"/>
    </source>
</evidence>
<feature type="transmembrane region" description="Helical" evidence="8">
    <location>
        <begin position="306"/>
        <end position="327"/>
    </location>
</feature>
<comment type="similarity">
    <text evidence="2 7">Belongs to the major facilitator superfamily. Sugar transporter (TC 2.A.1.1) family.</text>
</comment>
<keyword evidence="4 8" id="KW-0812">Transmembrane</keyword>
<accession>A0ABQ9YG66</accession>
<feature type="transmembrane region" description="Helical" evidence="8">
    <location>
        <begin position="334"/>
        <end position="356"/>
    </location>
</feature>
<keyword evidence="5 8" id="KW-1133">Transmembrane helix</keyword>
<dbReference type="PRINTS" id="PR00171">
    <property type="entry name" value="SUGRTRNSPORT"/>
</dbReference>
<evidence type="ECO:0000256" key="1">
    <source>
        <dbReference type="ARBA" id="ARBA00004141"/>
    </source>
</evidence>
<feature type="transmembrane region" description="Helical" evidence="8">
    <location>
        <begin position="433"/>
        <end position="452"/>
    </location>
</feature>
<evidence type="ECO:0000256" key="6">
    <source>
        <dbReference type="ARBA" id="ARBA00023136"/>
    </source>
</evidence>
<evidence type="ECO:0000256" key="2">
    <source>
        <dbReference type="ARBA" id="ARBA00010992"/>
    </source>
</evidence>
<dbReference type="InterPro" id="IPR005828">
    <property type="entry name" value="MFS_sugar_transport-like"/>
</dbReference>
<dbReference type="PROSITE" id="PS00217">
    <property type="entry name" value="SUGAR_TRANSPORT_2"/>
    <property type="match status" value="1"/>
</dbReference>
<dbReference type="EMBL" id="JARBJD010000009">
    <property type="protein sequence ID" value="KAK2962763.1"/>
    <property type="molecule type" value="Genomic_DNA"/>
</dbReference>
<evidence type="ECO:0000256" key="4">
    <source>
        <dbReference type="ARBA" id="ARBA00022692"/>
    </source>
</evidence>
<evidence type="ECO:0000256" key="7">
    <source>
        <dbReference type="RuleBase" id="RU003346"/>
    </source>
</evidence>
<dbReference type="Proteomes" id="UP001281761">
    <property type="component" value="Unassembled WGS sequence"/>
</dbReference>
<dbReference type="PANTHER" id="PTHR48020">
    <property type="entry name" value="PROTON MYO-INOSITOL COTRANSPORTER"/>
    <property type="match status" value="1"/>
</dbReference>
<feature type="transmembrane region" description="Helical" evidence="8">
    <location>
        <begin position="368"/>
        <end position="390"/>
    </location>
</feature>
<reference evidence="10 11" key="1">
    <citation type="journal article" date="2022" name="bioRxiv">
        <title>Genomics of Preaxostyla Flagellates Illuminates Evolutionary Transitions and the Path Towards Mitochondrial Loss.</title>
        <authorList>
            <person name="Novak L.V.F."/>
            <person name="Treitli S.C."/>
            <person name="Pyrih J."/>
            <person name="Halakuc P."/>
            <person name="Pipaliya S.V."/>
            <person name="Vacek V."/>
            <person name="Brzon O."/>
            <person name="Soukal P."/>
            <person name="Eme L."/>
            <person name="Dacks J.B."/>
            <person name="Karnkowska A."/>
            <person name="Elias M."/>
            <person name="Hampl V."/>
        </authorList>
    </citation>
    <scope>NUCLEOTIDE SEQUENCE [LARGE SCALE GENOMIC DNA]</scope>
    <source>
        <strain evidence="10">NAU3</strain>
        <tissue evidence="10">Gut</tissue>
    </source>
</reference>
<feature type="transmembrane region" description="Helical" evidence="8">
    <location>
        <begin position="60"/>
        <end position="79"/>
    </location>
</feature>
<dbReference type="Gene3D" id="1.20.1250.20">
    <property type="entry name" value="MFS general substrate transporter like domains"/>
    <property type="match status" value="1"/>
</dbReference>
<feature type="transmembrane region" description="Helical" evidence="8">
    <location>
        <begin position="88"/>
        <end position="105"/>
    </location>
</feature>
<evidence type="ECO:0000256" key="3">
    <source>
        <dbReference type="ARBA" id="ARBA00022448"/>
    </source>
</evidence>
<comment type="caution">
    <text evidence="10">The sequence shown here is derived from an EMBL/GenBank/DDBJ whole genome shotgun (WGS) entry which is preliminary data.</text>
</comment>
<dbReference type="SUPFAM" id="SSF103473">
    <property type="entry name" value="MFS general substrate transporter"/>
    <property type="match status" value="1"/>
</dbReference>
<feature type="transmembrane region" description="Helical" evidence="8">
    <location>
        <begin position="177"/>
        <end position="197"/>
    </location>
</feature>
<dbReference type="PROSITE" id="PS00216">
    <property type="entry name" value="SUGAR_TRANSPORT_1"/>
    <property type="match status" value="1"/>
</dbReference>
<keyword evidence="3 7" id="KW-0813">Transport</keyword>
<evidence type="ECO:0000256" key="8">
    <source>
        <dbReference type="SAM" id="Phobius"/>
    </source>
</evidence>
<dbReference type="InterPro" id="IPR050814">
    <property type="entry name" value="Myo-inositol_Transporter"/>
</dbReference>
<dbReference type="InterPro" id="IPR036259">
    <property type="entry name" value="MFS_trans_sf"/>
</dbReference>
<dbReference type="InterPro" id="IPR020846">
    <property type="entry name" value="MFS_dom"/>
</dbReference>
<dbReference type="PROSITE" id="PS50850">
    <property type="entry name" value="MFS"/>
    <property type="match status" value="1"/>
</dbReference>
<organism evidence="10 11">
    <name type="scientific">Blattamonas nauphoetae</name>
    <dbReference type="NCBI Taxonomy" id="2049346"/>
    <lineage>
        <taxon>Eukaryota</taxon>
        <taxon>Metamonada</taxon>
        <taxon>Preaxostyla</taxon>
        <taxon>Oxymonadida</taxon>
        <taxon>Blattamonas</taxon>
    </lineage>
</organism>
<name>A0ABQ9YG66_9EUKA</name>
<keyword evidence="6 8" id="KW-0472">Membrane</keyword>
<proteinExistence type="inferred from homology"/>
<feature type="transmembrane region" description="Helical" evidence="8">
    <location>
        <begin position="267"/>
        <end position="294"/>
    </location>
</feature>
<dbReference type="InterPro" id="IPR005829">
    <property type="entry name" value="Sugar_transporter_CS"/>
</dbReference>
<feature type="domain" description="Major facilitator superfamily (MFS) profile" evidence="9">
    <location>
        <begin position="19"/>
        <end position="456"/>
    </location>
</feature>
<dbReference type="NCBIfam" id="TIGR00879">
    <property type="entry name" value="SP"/>
    <property type="match status" value="1"/>
</dbReference>
<protein>
    <submittedName>
        <fullName evidence="10">Sugar Porter (MFS)</fullName>
    </submittedName>
</protein>
<feature type="transmembrane region" description="Helical" evidence="8">
    <location>
        <begin position="402"/>
        <end position="421"/>
    </location>
</feature>
<feature type="transmembrane region" description="Helical" evidence="8">
    <location>
        <begin position="111"/>
        <end position="134"/>
    </location>
</feature>
<gene>
    <name evidence="10" type="ORF">BLNAU_2196</name>
</gene>